<organism evidence="1 2">
    <name type="scientific">Ascaris lumbricoides</name>
    <name type="common">Giant roundworm</name>
    <dbReference type="NCBI Taxonomy" id="6252"/>
    <lineage>
        <taxon>Eukaryota</taxon>
        <taxon>Metazoa</taxon>
        <taxon>Ecdysozoa</taxon>
        <taxon>Nematoda</taxon>
        <taxon>Chromadorea</taxon>
        <taxon>Rhabditida</taxon>
        <taxon>Spirurina</taxon>
        <taxon>Ascaridomorpha</taxon>
        <taxon>Ascaridoidea</taxon>
        <taxon>Ascarididae</taxon>
        <taxon>Ascaris</taxon>
    </lineage>
</organism>
<reference evidence="2" key="1">
    <citation type="submission" date="2017-02" db="UniProtKB">
        <authorList>
            <consortium name="WormBaseParasite"/>
        </authorList>
    </citation>
    <scope>IDENTIFICATION</scope>
</reference>
<name>A0A0M3HGX0_ASCLU</name>
<proteinExistence type="predicted"/>
<evidence type="ECO:0000313" key="1">
    <source>
        <dbReference type="Proteomes" id="UP000036681"/>
    </source>
</evidence>
<dbReference type="AlphaFoldDB" id="A0A0M3HGX0"/>
<keyword evidence="1" id="KW-1185">Reference proteome</keyword>
<accession>A0A0M3HGX0</accession>
<dbReference type="WBParaSite" id="ALUE_0000076501-mRNA-1">
    <property type="protein sequence ID" value="ALUE_0000076501-mRNA-1"/>
    <property type="gene ID" value="ALUE_0000076501"/>
</dbReference>
<dbReference type="Proteomes" id="UP000036681">
    <property type="component" value="Unplaced"/>
</dbReference>
<evidence type="ECO:0000313" key="2">
    <source>
        <dbReference type="WBParaSite" id="ALUE_0000076501-mRNA-1"/>
    </source>
</evidence>
<protein>
    <submittedName>
        <fullName evidence="2">Transposase</fullName>
    </submittedName>
</protein>
<sequence>MMAIVAETKMERVNAMATMRNHKISRLFWNTQRIMDNFLQMSF</sequence>